<gene>
    <name evidence="1" type="ORF">GR212_27930</name>
</gene>
<comment type="caution">
    <text evidence="1">The sequence shown here is derived from an EMBL/GenBank/DDBJ whole genome shotgun (WGS) entry which is preliminary data.</text>
</comment>
<dbReference type="EMBL" id="WUEY01000018">
    <property type="protein sequence ID" value="NEI73388.1"/>
    <property type="molecule type" value="Genomic_DNA"/>
</dbReference>
<evidence type="ECO:0000313" key="1">
    <source>
        <dbReference type="EMBL" id="NEI73388.1"/>
    </source>
</evidence>
<dbReference type="AlphaFoldDB" id="A0A6L9UFM9"/>
<protein>
    <submittedName>
        <fullName evidence="1">Uncharacterized protein</fullName>
    </submittedName>
</protein>
<organism evidence="1 2">
    <name type="scientific">Rhizobium lusitanum</name>
    <dbReference type="NCBI Taxonomy" id="293958"/>
    <lineage>
        <taxon>Bacteria</taxon>
        <taxon>Pseudomonadati</taxon>
        <taxon>Pseudomonadota</taxon>
        <taxon>Alphaproteobacteria</taxon>
        <taxon>Hyphomicrobiales</taxon>
        <taxon>Rhizobiaceae</taxon>
        <taxon>Rhizobium/Agrobacterium group</taxon>
        <taxon>Rhizobium</taxon>
    </lineage>
</organism>
<reference evidence="1 2" key="1">
    <citation type="submission" date="2019-12" db="EMBL/GenBank/DDBJ databases">
        <title>Rhizobium genotypes associated with high levels of biological nitrogen fixation by grain legumes in a temperate-maritime cropping system.</title>
        <authorList>
            <person name="Maluk M."/>
            <person name="Francesc Ferrando Molina F."/>
            <person name="Lopez Del Egido L."/>
            <person name="Lafos M."/>
            <person name="Langarica-Fuentes A."/>
            <person name="Gebre Yohannes G."/>
            <person name="Young M.W."/>
            <person name="Martin P."/>
            <person name="Gantlett R."/>
            <person name="Kenicer G."/>
            <person name="Hawes C."/>
            <person name="Begg G.S."/>
            <person name="Quilliam R.S."/>
            <person name="Squire G.R."/>
            <person name="Poole P.S."/>
            <person name="Young P.W."/>
            <person name="Iannetta P.M."/>
            <person name="James E.K."/>
        </authorList>
    </citation>
    <scope>NUCLEOTIDE SEQUENCE [LARGE SCALE GENOMIC DNA]</scope>
    <source>
        <strain evidence="1 2">JHI1118</strain>
    </source>
</reference>
<evidence type="ECO:0000313" key="2">
    <source>
        <dbReference type="Proteomes" id="UP000483035"/>
    </source>
</evidence>
<dbReference type="RefSeq" id="WP_163991672.1">
    <property type="nucleotide sequence ID" value="NZ_WUEY01000018.1"/>
</dbReference>
<sequence>MALAIHVLLLMAIISVGGLHADSYPFAHATAIVTPTIRLVFLGLVEKRCPMALAMRRIRRQGRGLIIRPEAGIS</sequence>
<name>A0A6L9UFM9_9HYPH</name>
<proteinExistence type="predicted"/>
<dbReference type="Proteomes" id="UP000483035">
    <property type="component" value="Unassembled WGS sequence"/>
</dbReference>
<accession>A0A6L9UFM9</accession>